<reference evidence="8" key="1">
    <citation type="submission" date="2018-05" db="EMBL/GenBank/DDBJ databases">
        <authorList>
            <person name="Lanie J.A."/>
            <person name="Ng W.-L."/>
            <person name="Kazmierczak K.M."/>
            <person name="Andrzejewski T.M."/>
            <person name="Davidsen T.M."/>
            <person name="Wayne K.J."/>
            <person name="Tettelin H."/>
            <person name="Glass J.I."/>
            <person name="Rusch D."/>
            <person name="Podicherti R."/>
            <person name="Tsui H.-C.T."/>
            <person name="Winkler M.E."/>
        </authorList>
    </citation>
    <scope>NUCLEOTIDE SEQUENCE</scope>
</reference>
<evidence type="ECO:0000256" key="5">
    <source>
        <dbReference type="SAM" id="MobiDB-lite"/>
    </source>
</evidence>
<dbReference type="InterPro" id="IPR020930">
    <property type="entry name" value="Ribosomal_uL5_bac-type"/>
</dbReference>
<dbReference type="EMBL" id="UINC01000939">
    <property type="protein sequence ID" value="SUZ64684.1"/>
    <property type="molecule type" value="Genomic_DNA"/>
</dbReference>
<evidence type="ECO:0000259" key="7">
    <source>
        <dbReference type="Pfam" id="PF14693"/>
    </source>
</evidence>
<evidence type="ECO:0000256" key="1">
    <source>
        <dbReference type="ARBA" id="ARBA00022730"/>
    </source>
</evidence>
<dbReference type="InterPro" id="IPR020056">
    <property type="entry name" value="Rbsml_bL25/Gln-tRNA_synth_N"/>
</dbReference>
<evidence type="ECO:0000256" key="4">
    <source>
        <dbReference type="ARBA" id="ARBA00023274"/>
    </source>
</evidence>
<dbReference type="GO" id="GO:0008097">
    <property type="term" value="F:5S rRNA binding"/>
    <property type="evidence" value="ECO:0007669"/>
    <property type="project" value="InterPro"/>
</dbReference>
<protein>
    <submittedName>
        <fullName evidence="8">Uncharacterized protein</fullName>
    </submittedName>
</protein>
<dbReference type="GO" id="GO:0022625">
    <property type="term" value="C:cytosolic large ribosomal subunit"/>
    <property type="evidence" value="ECO:0007669"/>
    <property type="project" value="TreeGrafter"/>
</dbReference>
<dbReference type="Pfam" id="PF14693">
    <property type="entry name" value="Ribosomal_TL5_C"/>
    <property type="match status" value="1"/>
</dbReference>
<keyword evidence="1" id="KW-0699">rRNA-binding</keyword>
<dbReference type="GO" id="GO:0006412">
    <property type="term" value="P:translation"/>
    <property type="evidence" value="ECO:0007669"/>
    <property type="project" value="InterPro"/>
</dbReference>
<feature type="domain" description="Large ribosomal subunit protein bL25 L25" evidence="6">
    <location>
        <begin position="7"/>
        <end position="95"/>
    </location>
</feature>
<dbReference type="NCBIfam" id="NF004128">
    <property type="entry name" value="PRK05618.1-2"/>
    <property type="match status" value="1"/>
</dbReference>
<dbReference type="CDD" id="cd00495">
    <property type="entry name" value="Ribosomal_L25_TL5_CTC"/>
    <property type="match status" value="1"/>
</dbReference>
<keyword evidence="3" id="KW-0689">Ribosomal protein</keyword>
<dbReference type="PANTHER" id="PTHR33284">
    <property type="entry name" value="RIBOSOMAL PROTEIN L25/GLN-TRNA SYNTHETASE, ANTI-CODON-BINDING DOMAIN-CONTAINING PROTEIN"/>
    <property type="match status" value="1"/>
</dbReference>
<dbReference type="GO" id="GO:0003735">
    <property type="term" value="F:structural constituent of ribosome"/>
    <property type="evidence" value="ECO:0007669"/>
    <property type="project" value="InterPro"/>
</dbReference>
<evidence type="ECO:0000256" key="2">
    <source>
        <dbReference type="ARBA" id="ARBA00022884"/>
    </source>
</evidence>
<evidence type="ECO:0000256" key="3">
    <source>
        <dbReference type="ARBA" id="ARBA00022980"/>
    </source>
</evidence>
<dbReference type="PANTHER" id="PTHR33284:SF1">
    <property type="entry name" value="RIBOSOMAL PROTEIN L25_GLN-TRNA SYNTHETASE, ANTI-CODON-BINDING DOMAIN-CONTAINING PROTEIN"/>
    <property type="match status" value="1"/>
</dbReference>
<feature type="compositionally biased region" description="Acidic residues" evidence="5">
    <location>
        <begin position="198"/>
        <end position="219"/>
    </location>
</feature>
<dbReference type="InterPro" id="IPR020057">
    <property type="entry name" value="Ribosomal_bL25_b-dom"/>
</dbReference>
<evidence type="ECO:0000259" key="6">
    <source>
        <dbReference type="Pfam" id="PF01386"/>
    </source>
</evidence>
<organism evidence="8">
    <name type="scientific">marine metagenome</name>
    <dbReference type="NCBI Taxonomy" id="408172"/>
    <lineage>
        <taxon>unclassified sequences</taxon>
        <taxon>metagenomes</taxon>
        <taxon>ecological metagenomes</taxon>
    </lineage>
</organism>
<dbReference type="HAMAP" id="MF_01336">
    <property type="entry name" value="Ribosomal_bL25"/>
    <property type="match status" value="1"/>
</dbReference>
<keyword evidence="4" id="KW-0687">Ribonucleoprotein</keyword>
<dbReference type="NCBIfam" id="NF004612">
    <property type="entry name" value="PRK05943.1"/>
    <property type="match status" value="1"/>
</dbReference>
<gene>
    <name evidence="8" type="ORF">METZ01_LOCUS17538</name>
</gene>
<dbReference type="Gene3D" id="2.40.240.10">
    <property type="entry name" value="Ribosomal Protein L25, Chain P"/>
    <property type="match status" value="1"/>
</dbReference>
<dbReference type="InterPro" id="IPR029751">
    <property type="entry name" value="Ribosomal_L25_dom"/>
</dbReference>
<feature type="domain" description="Large ribosomal subunit protein bL25 beta" evidence="7">
    <location>
        <begin position="104"/>
        <end position="194"/>
    </location>
</feature>
<sequence length="238" mass="25846">MSEGFELECFIRTDLGKGASRRLRRINSNIPAILYGGDKAPVSLTIAHKDIAKATESEVFFSQVITLNINNKKEPAVIKALQRHPAKPLILHADFQRVSMDKEILVKVPIHFLNEDECVGVKLGGGNIIKSLNEIEISCLPKDLPEYIEVDMLDIELGGSIHLSDITLPEEVISVALSHGDESDLTVASVQAPRGIAEEEEEEAIAEGEGEGEEAETEEEASKSEEADSDDSGGDGEK</sequence>
<evidence type="ECO:0000313" key="8">
    <source>
        <dbReference type="EMBL" id="SUZ64684.1"/>
    </source>
</evidence>
<dbReference type="InterPro" id="IPR037121">
    <property type="entry name" value="Ribosomal_bL25_C"/>
</dbReference>
<dbReference type="NCBIfam" id="TIGR00731">
    <property type="entry name" value="bL25_bact_ctc"/>
    <property type="match status" value="1"/>
</dbReference>
<proteinExistence type="inferred from homology"/>
<dbReference type="InterPro" id="IPR011035">
    <property type="entry name" value="Ribosomal_bL25/Gln-tRNA_synth"/>
</dbReference>
<feature type="region of interest" description="Disordered" evidence="5">
    <location>
        <begin position="192"/>
        <end position="238"/>
    </location>
</feature>
<accession>A0A381PDJ3</accession>
<dbReference type="AlphaFoldDB" id="A0A381PDJ3"/>
<dbReference type="Gene3D" id="2.170.120.20">
    <property type="entry name" value="Ribosomal protein L25, beta domain"/>
    <property type="match status" value="1"/>
</dbReference>
<dbReference type="HAMAP" id="MF_01334">
    <property type="entry name" value="Ribosomal_bL25_CTC"/>
    <property type="match status" value="1"/>
</dbReference>
<dbReference type="Pfam" id="PF01386">
    <property type="entry name" value="Ribosomal_L25p"/>
    <property type="match status" value="1"/>
</dbReference>
<dbReference type="InterPro" id="IPR001021">
    <property type="entry name" value="Ribosomal_bL25_long"/>
</dbReference>
<dbReference type="NCBIfam" id="NF004130">
    <property type="entry name" value="PRK05618.1-5"/>
    <property type="match status" value="1"/>
</dbReference>
<name>A0A381PDJ3_9ZZZZ</name>
<keyword evidence="2" id="KW-0694">RNA-binding</keyword>
<dbReference type="SUPFAM" id="SSF50715">
    <property type="entry name" value="Ribosomal protein L25-like"/>
    <property type="match status" value="1"/>
</dbReference>
<feature type="compositionally biased region" description="Acidic residues" evidence="5">
    <location>
        <begin position="227"/>
        <end position="238"/>
    </location>
</feature>
<dbReference type="InterPro" id="IPR020055">
    <property type="entry name" value="Ribosomal_bL25_short"/>
</dbReference>